<sequence length="131" mass="13949">MPVIVGFVPTKEGRAALDAAVTEARSRGSRLLVVNASTGAASADNRYVDDEELTALRAELDASGLDYEISHAVHKKDPAEIIVELAEETHADLIVIGVRRRTPVGKLLLGSQAQKVLLDAECPVLAVKAPR</sequence>
<dbReference type="SUPFAM" id="SSF52402">
    <property type="entry name" value="Adenine nucleotide alpha hydrolases-like"/>
    <property type="match status" value="1"/>
</dbReference>
<evidence type="ECO:0000259" key="2">
    <source>
        <dbReference type="Pfam" id="PF00582"/>
    </source>
</evidence>
<proteinExistence type="inferred from homology"/>
<gene>
    <name evidence="3" type="ORF">KLO01_02280</name>
</gene>
<dbReference type="PANTHER" id="PTHR46268:SF6">
    <property type="entry name" value="UNIVERSAL STRESS PROTEIN UP12"/>
    <property type="match status" value="1"/>
</dbReference>
<dbReference type="Gene3D" id="3.40.50.620">
    <property type="entry name" value="HUPs"/>
    <property type="match status" value="1"/>
</dbReference>
<organism evidence="3 4">
    <name type="scientific">Knoellia locipacati</name>
    <dbReference type="NCBI Taxonomy" id="882824"/>
    <lineage>
        <taxon>Bacteria</taxon>
        <taxon>Bacillati</taxon>
        <taxon>Actinomycetota</taxon>
        <taxon>Actinomycetes</taxon>
        <taxon>Micrococcales</taxon>
        <taxon>Intrasporangiaceae</taxon>
        <taxon>Knoellia</taxon>
    </lineage>
</organism>
<evidence type="ECO:0000256" key="1">
    <source>
        <dbReference type="ARBA" id="ARBA00008791"/>
    </source>
</evidence>
<evidence type="ECO:0000313" key="4">
    <source>
        <dbReference type="Proteomes" id="UP000321793"/>
    </source>
</evidence>
<dbReference type="RefSeq" id="WP_147061712.1">
    <property type="nucleotide sequence ID" value="NZ_BAABDN010000001.1"/>
</dbReference>
<comment type="similarity">
    <text evidence="1">Belongs to the universal stress protein A family.</text>
</comment>
<dbReference type="CDD" id="cd00293">
    <property type="entry name" value="USP-like"/>
    <property type="match status" value="1"/>
</dbReference>
<keyword evidence="4" id="KW-1185">Reference proteome</keyword>
<dbReference type="OrthoDB" id="5419113at2"/>
<dbReference type="EMBL" id="BKBA01000002">
    <property type="protein sequence ID" value="GEQ12181.1"/>
    <property type="molecule type" value="Genomic_DNA"/>
</dbReference>
<dbReference type="Proteomes" id="UP000321793">
    <property type="component" value="Unassembled WGS sequence"/>
</dbReference>
<comment type="caution">
    <text evidence="3">The sequence shown here is derived from an EMBL/GenBank/DDBJ whole genome shotgun (WGS) entry which is preliminary data.</text>
</comment>
<reference evidence="3 4" key="1">
    <citation type="submission" date="2019-07" db="EMBL/GenBank/DDBJ databases">
        <title>Whole genome shotgun sequence of Knoellia locipacati NBRC 109775.</title>
        <authorList>
            <person name="Hosoyama A."/>
            <person name="Uohara A."/>
            <person name="Ohji S."/>
            <person name="Ichikawa N."/>
        </authorList>
    </citation>
    <scope>NUCLEOTIDE SEQUENCE [LARGE SCALE GENOMIC DNA]</scope>
    <source>
        <strain evidence="3 4">NBRC 109775</strain>
    </source>
</reference>
<dbReference type="InterPro" id="IPR006015">
    <property type="entry name" value="Universal_stress_UspA"/>
</dbReference>
<dbReference type="PRINTS" id="PR01438">
    <property type="entry name" value="UNVRSLSTRESS"/>
</dbReference>
<dbReference type="InterPro" id="IPR006016">
    <property type="entry name" value="UspA"/>
</dbReference>
<feature type="domain" description="UspA" evidence="2">
    <location>
        <begin position="3"/>
        <end position="128"/>
    </location>
</feature>
<protein>
    <submittedName>
        <fullName evidence="3">Universal stress protein</fullName>
    </submittedName>
</protein>
<dbReference type="AlphaFoldDB" id="A0A512SW44"/>
<dbReference type="PANTHER" id="PTHR46268">
    <property type="entry name" value="STRESS RESPONSE PROTEIN NHAX"/>
    <property type="match status" value="1"/>
</dbReference>
<dbReference type="Pfam" id="PF00582">
    <property type="entry name" value="Usp"/>
    <property type="match status" value="1"/>
</dbReference>
<dbReference type="InterPro" id="IPR014729">
    <property type="entry name" value="Rossmann-like_a/b/a_fold"/>
</dbReference>
<name>A0A512SW44_9MICO</name>
<evidence type="ECO:0000313" key="3">
    <source>
        <dbReference type="EMBL" id="GEQ12181.1"/>
    </source>
</evidence>
<accession>A0A512SW44</accession>